<dbReference type="GO" id="GO:0007264">
    <property type="term" value="P:small GTPase-mediated signal transduction"/>
    <property type="evidence" value="ECO:0007669"/>
    <property type="project" value="InterPro"/>
</dbReference>
<dbReference type="InterPro" id="IPR018203">
    <property type="entry name" value="GDP_dissociation_inhibitor"/>
</dbReference>
<dbReference type="GO" id="GO:0016491">
    <property type="term" value="F:oxidoreductase activity"/>
    <property type="evidence" value="ECO:0007669"/>
    <property type="project" value="InterPro"/>
</dbReference>
<accession>A0A3Q8XL92</accession>
<dbReference type="PANTHER" id="PTHR10668">
    <property type="entry name" value="PHYTOENE DEHYDROGENASE"/>
    <property type="match status" value="1"/>
</dbReference>
<dbReference type="EMBL" id="CP032509">
    <property type="protein sequence ID" value="AZN70196.1"/>
    <property type="molecule type" value="Genomic_DNA"/>
</dbReference>
<dbReference type="Gene3D" id="3.50.50.60">
    <property type="entry name" value="FAD/NAD(P)-binding domain"/>
    <property type="match status" value="2"/>
</dbReference>
<protein>
    <recommendedName>
        <fullName evidence="3">Pyridine nucleotide-disulfide oxidoreductase domain-containing protein 2</fullName>
    </recommendedName>
</protein>
<dbReference type="PANTHER" id="PTHR10668:SF105">
    <property type="entry name" value="DEHYDROGENASE-RELATED"/>
    <property type="match status" value="1"/>
</dbReference>
<sequence length="522" mass="54663">MVADHIIIGSGINALTAAAMLSGKGHKVLVLERADHVGGCMLSTEATLPGFTHDVMAATFVLFLTGPAHAALGQDLARHGLEFCHTPHPTGVIRPDGSGAILTTDRAGNIAAFDRLSPGDGAAYKADVTGIEANAPLLFGLLGGELWSRQTATLIAREAWKRGPRALLAYLGEALMPARRWLGSSYQAPELQALLAPWTLHCGLSPDDAYSGQMGKIVAFALEAAGAPIVKGGAGRAAEAFRGLIQERGGTVRTGADVTRILVENGRAVGVCLSNGEELRASRSVIASVAPGKLYGPLLGNDAPPPARDAVKTFTHGRGNFQLHYALDAAPRWTTEGFDKVALIHFTDGIDAVSKSHNEALRGMLPGTPTICVGQPAALDPSRAPDGKAILWIQIPDAPRSIKGDAAGEIATDGTWSDATREAFADRIEAILRRHISNFDEIVLKRRAYSPADLEALNVNLVGGDPYGGAATIDQFFVWRPLPGSVNHATGIKDLHHVGASTHPGPGLSGGSGFLVANRIAK</sequence>
<evidence type="ECO:0000256" key="1">
    <source>
        <dbReference type="ARBA" id="ARBA00037217"/>
    </source>
</evidence>
<dbReference type="GO" id="GO:0005092">
    <property type="term" value="F:GDP-dissociation inhibitor activity"/>
    <property type="evidence" value="ECO:0007669"/>
    <property type="project" value="InterPro"/>
</dbReference>
<name>A0A3Q8XL92_9HYPH</name>
<dbReference type="RefSeq" id="WP_126007135.1">
    <property type="nucleotide sequence ID" value="NZ_CP032509.1"/>
</dbReference>
<evidence type="ECO:0000259" key="4">
    <source>
        <dbReference type="Pfam" id="PF01593"/>
    </source>
</evidence>
<dbReference type="Pfam" id="PF13450">
    <property type="entry name" value="NAD_binding_8"/>
    <property type="match status" value="1"/>
</dbReference>
<proteinExistence type="predicted"/>
<feature type="domain" description="Amine oxidase" evidence="4">
    <location>
        <begin position="197"/>
        <end position="390"/>
    </location>
</feature>
<comment type="function">
    <text evidence="1">Probable oxidoreductase that may play a role as regulator of mitochondrial function.</text>
</comment>
<dbReference type="SUPFAM" id="SSF51905">
    <property type="entry name" value="FAD/NAD(P)-binding domain"/>
    <property type="match status" value="1"/>
</dbReference>
<evidence type="ECO:0000256" key="3">
    <source>
        <dbReference type="ARBA" id="ARBA00040298"/>
    </source>
</evidence>
<gene>
    <name evidence="5" type="ORF">D5400_01910</name>
</gene>
<organism evidence="5 6">
    <name type="scientific">Georhizobium profundi</name>
    <dbReference type="NCBI Taxonomy" id="2341112"/>
    <lineage>
        <taxon>Bacteria</taxon>
        <taxon>Pseudomonadati</taxon>
        <taxon>Pseudomonadota</taxon>
        <taxon>Alphaproteobacteria</taxon>
        <taxon>Hyphomicrobiales</taxon>
        <taxon>Rhizobiaceae</taxon>
        <taxon>Georhizobium</taxon>
    </lineage>
</organism>
<comment type="subunit">
    <text evidence="2">Interacts with COX5B; this interaction may contribute to localize PYROXD2 to the inner face of the inner mitochondrial membrane.</text>
</comment>
<keyword evidence="6" id="KW-1185">Reference proteome</keyword>
<dbReference type="InterPro" id="IPR036188">
    <property type="entry name" value="FAD/NAD-bd_sf"/>
</dbReference>
<dbReference type="Pfam" id="PF01593">
    <property type="entry name" value="Amino_oxidase"/>
    <property type="match status" value="1"/>
</dbReference>
<evidence type="ECO:0000313" key="5">
    <source>
        <dbReference type="EMBL" id="AZN70196.1"/>
    </source>
</evidence>
<dbReference type="OrthoDB" id="9774675at2"/>
<reference evidence="5 6" key="1">
    <citation type="submission" date="2018-09" db="EMBL/GenBank/DDBJ databases">
        <title>Marinorhizobium profundi gen. nov., sp. nov., isolated from a deep-sea sediment sample from the New Britain Trench and proposal of Marinorhizobiaceae fam. nov. in the order Rhizobiales of the class Alphaproteobacteria.</title>
        <authorList>
            <person name="Cao J."/>
        </authorList>
    </citation>
    <scope>NUCLEOTIDE SEQUENCE [LARGE SCALE GENOMIC DNA]</scope>
    <source>
        <strain evidence="5 6">WS11</strain>
    </source>
</reference>
<dbReference type="InterPro" id="IPR002937">
    <property type="entry name" value="Amino_oxidase"/>
</dbReference>
<evidence type="ECO:0000313" key="6">
    <source>
        <dbReference type="Proteomes" id="UP000268192"/>
    </source>
</evidence>
<evidence type="ECO:0000256" key="2">
    <source>
        <dbReference type="ARBA" id="ARBA00038825"/>
    </source>
</evidence>
<dbReference type="AlphaFoldDB" id="A0A3Q8XL92"/>
<dbReference type="KEGG" id="abaw:D5400_01910"/>
<dbReference type="PRINTS" id="PR00891">
    <property type="entry name" value="RABGDIREP"/>
</dbReference>
<dbReference type="Proteomes" id="UP000268192">
    <property type="component" value="Chromosome"/>
</dbReference>